<proteinExistence type="predicted"/>
<feature type="domain" description="HTH gntR-type" evidence="4">
    <location>
        <begin position="13"/>
        <end position="79"/>
    </location>
</feature>
<evidence type="ECO:0000256" key="2">
    <source>
        <dbReference type="ARBA" id="ARBA00023125"/>
    </source>
</evidence>
<evidence type="ECO:0000313" key="5">
    <source>
        <dbReference type="EMBL" id="MFC4305100.1"/>
    </source>
</evidence>
<dbReference type="RefSeq" id="WP_204603456.1">
    <property type="nucleotide sequence ID" value="NZ_JBHSED010000035.1"/>
</dbReference>
<organism evidence="5 6">
    <name type="scientific">Cohnella boryungensis</name>
    <dbReference type="NCBI Taxonomy" id="768479"/>
    <lineage>
        <taxon>Bacteria</taxon>
        <taxon>Bacillati</taxon>
        <taxon>Bacillota</taxon>
        <taxon>Bacilli</taxon>
        <taxon>Bacillales</taxon>
        <taxon>Paenibacillaceae</taxon>
        <taxon>Cohnella</taxon>
    </lineage>
</organism>
<dbReference type="PANTHER" id="PTHR43537:SF24">
    <property type="entry name" value="GLUCONATE OPERON TRANSCRIPTIONAL REPRESSOR"/>
    <property type="match status" value="1"/>
</dbReference>
<evidence type="ECO:0000256" key="3">
    <source>
        <dbReference type="ARBA" id="ARBA00023163"/>
    </source>
</evidence>
<evidence type="ECO:0000313" key="6">
    <source>
        <dbReference type="Proteomes" id="UP001595755"/>
    </source>
</evidence>
<name>A0ABV8SDK2_9BACL</name>
<dbReference type="Pfam" id="PF00392">
    <property type="entry name" value="GntR"/>
    <property type="match status" value="1"/>
</dbReference>
<dbReference type="Proteomes" id="UP001595755">
    <property type="component" value="Unassembled WGS sequence"/>
</dbReference>
<dbReference type="InterPro" id="IPR008920">
    <property type="entry name" value="TF_FadR/GntR_C"/>
</dbReference>
<dbReference type="EMBL" id="JBHSED010000035">
    <property type="protein sequence ID" value="MFC4305100.1"/>
    <property type="molecule type" value="Genomic_DNA"/>
</dbReference>
<dbReference type="PRINTS" id="PR00035">
    <property type="entry name" value="HTHGNTR"/>
</dbReference>
<reference evidence="6" key="1">
    <citation type="journal article" date="2019" name="Int. J. Syst. Evol. Microbiol.">
        <title>The Global Catalogue of Microorganisms (GCM) 10K type strain sequencing project: providing services to taxonomists for standard genome sequencing and annotation.</title>
        <authorList>
            <consortium name="The Broad Institute Genomics Platform"/>
            <consortium name="The Broad Institute Genome Sequencing Center for Infectious Disease"/>
            <person name="Wu L."/>
            <person name="Ma J."/>
        </authorList>
    </citation>
    <scope>NUCLEOTIDE SEQUENCE [LARGE SCALE GENOMIC DNA]</scope>
    <source>
        <strain evidence="6">CGMCC 4.1641</strain>
    </source>
</reference>
<dbReference type="SUPFAM" id="SSF46785">
    <property type="entry name" value="Winged helix' DNA-binding domain"/>
    <property type="match status" value="1"/>
</dbReference>
<keyword evidence="3" id="KW-0804">Transcription</keyword>
<dbReference type="Gene3D" id="1.20.120.530">
    <property type="entry name" value="GntR ligand-binding domain-like"/>
    <property type="match status" value="1"/>
</dbReference>
<dbReference type="PROSITE" id="PS50949">
    <property type="entry name" value="HTH_GNTR"/>
    <property type="match status" value="1"/>
</dbReference>
<sequence>MKLEYPAAWLQGLSRGEAIASVLRLRIIDGTVEIGAVISENKVAADFGASRSPVREALRMLSNEGLLRLERMGAVVLGLSPQAIEELYDVRYLIESFAQRRLAGQRHASLHARLWPFIDKMEVAAKYGDAAEFSLLDFTFHETIIAATDHTRIWHLWSSIRQIVLTVMLITTAEVFSQGEERLRLVIDKHRTLIEGLESGDADRIGKAVEAYFADSIRTLRSSLRED</sequence>
<gene>
    <name evidence="5" type="ORF">ACFO1S_16830</name>
</gene>
<dbReference type="Pfam" id="PF07729">
    <property type="entry name" value="FCD"/>
    <property type="match status" value="1"/>
</dbReference>
<evidence type="ECO:0000256" key="1">
    <source>
        <dbReference type="ARBA" id="ARBA00023015"/>
    </source>
</evidence>
<dbReference type="PANTHER" id="PTHR43537">
    <property type="entry name" value="TRANSCRIPTIONAL REGULATOR, GNTR FAMILY"/>
    <property type="match status" value="1"/>
</dbReference>
<evidence type="ECO:0000259" key="4">
    <source>
        <dbReference type="PROSITE" id="PS50949"/>
    </source>
</evidence>
<keyword evidence="6" id="KW-1185">Reference proteome</keyword>
<dbReference type="SMART" id="SM00345">
    <property type="entry name" value="HTH_GNTR"/>
    <property type="match status" value="1"/>
</dbReference>
<dbReference type="SMART" id="SM00895">
    <property type="entry name" value="FCD"/>
    <property type="match status" value="1"/>
</dbReference>
<dbReference type="SUPFAM" id="SSF48008">
    <property type="entry name" value="GntR ligand-binding domain-like"/>
    <property type="match status" value="1"/>
</dbReference>
<dbReference type="InterPro" id="IPR011711">
    <property type="entry name" value="GntR_C"/>
</dbReference>
<dbReference type="Gene3D" id="1.10.10.10">
    <property type="entry name" value="Winged helix-like DNA-binding domain superfamily/Winged helix DNA-binding domain"/>
    <property type="match status" value="1"/>
</dbReference>
<protein>
    <submittedName>
        <fullName evidence="5">GntR family transcriptional regulator</fullName>
    </submittedName>
</protein>
<comment type="caution">
    <text evidence="5">The sequence shown here is derived from an EMBL/GenBank/DDBJ whole genome shotgun (WGS) entry which is preliminary data.</text>
</comment>
<dbReference type="InterPro" id="IPR036390">
    <property type="entry name" value="WH_DNA-bd_sf"/>
</dbReference>
<keyword evidence="2" id="KW-0238">DNA-binding</keyword>
<keyword evidence="1" id="KW-0805">Transcription regulation</keyword>
<dbReference type="InterPro" id="IPR036388">
    <property type="entry name" value="WH-like_DNA-bd_sf"/>
</dbReference>
<accession>A0ABV8SDK2</accession>
<dbReference type="InterPro" id="IPR000524">
    <property type="entry name" value="Tscrpt_reg_HTH_GntR"/>
</dbReference>